<feature type="transmembrane region" description="Helical" evidence="2">
    <location>
        <begin position="81"/>
        <end position="98"/>
    </location>
</feature>
<gene>
    <name evidence="3" type="ORF">HINF_LOCUS26396</name>
</gene>
<keyword evidence="2" id="KW-0472">Membrane</keyword>
<evidence type="ECO:0000313" key="3">
    <source>
        <dbReference type="EMBL" id="CAL6018289.1"/>
    </source>
</evidence>
<organism evidence="3 4">
    <name type="scientific">Hexamita inflata</name>
    <dbReference type="NCBI Taxonomy" id="28002"/>
    <lineage>
        <taxon>Eukaryota</taxon>
        <taxon>Metamonada</taxon>
        <taxon>Diplomonadida</taxon>
        <taxon>Hexamitidae</taxon>
        <taxon>Hexamitinae</taxon>
        <taxon>Hexamita</taxon>
    </lineage>
</organism>
<keyword evidence="2" id="KW-0812">Transmembrane</keyword>
<accession>A0ABP1IKS6</accession>
<dbReference type="Proteomes" id="UP001642409">
    <property type="component" value="Unassembled WGS sequence"/>
</dbReference>
<dbReference type="EMBL" id="CAXDID020000080">
    <property type="protein sequence ID" value="CAL6018289.1"/>
    <property type="molecule type" value="Genomic_DNA"/>
</dbReference>
<evidence type="ECO:0000256" key="2">
    <source>
        <dbReference type="SAM" id="Phobius"/>
    </source>
</evidence>
<feature type="region of interest" description="Disordered" evidence="1">
    <location>
        <begin position="239"/>
        <end position="290"/>
    </location>
</feature>
<comment type="caution">
    <text evidence="3">The sequence shown here is derived from an EMBL/GenBank/DDBJ whole genome shotgun (WGS) entry which is preliminary data.</text>
</comment>
<feature type="compositionally biased region" description="Basic and acidic residues" evidence="1">
    <location>
        <begin position="255"/>
        <end position="277"/>
    </location>
</feature>
<evidence type="ECO:0000256" key="1">
    <source>
        <dbReference type="SAM" id="MobiDB-lite"/>
    </source>
</evidence>
<feature type="transmembrane region" description="Helical" evidence="2">
    <location>
        <begin position="175"/>
        <end position="204"/>
    </location>
</feature>
<reference evidence="3 4" key="1">
    <citation type="submission" date="2024-07" db="EMBL/GenBank/DDBJ databases">
        <authorList>
            <person name="Akdeniz Z."/>
        </authorList>
    </citation>
    <scope>NUCLEOTIDE SEQUENCE [LARGE SCALE GENOMIC DNA]</scope>
</reference>
<name>A0ABP1IKS6_9EUKA</name>
<feature type="transmembrane region" description="Helical" evidence="2">
    <location>
        <begin position="57"/>
        <end position="75"/>
    </location>
</feature>
<protein>
    <submittedName>
        <fullName evidence="3">Hypothetical_protein</fullName>
    </submittedName>
</protein>
<keyword evidence="4" id="KW-1185">Reference proteome</keyword>
<proteinExistence type="predicted"/>
<evidence type="ECO:0000313" key="4">
    <source>
        <dbReference type="Proteomes" id="UP001642409"/>
    </source>
</evidence>
<sequence>MCDKKCCQNCPITKFINAKKAEIPVEQMEEMKKKLIEKTQQHKGQIKFCLSMFKQNYISLGIHFAVAILLNIMAFKLPNKPVFNVLAIALFGQIVCFLRNTVLKSLIEKTADAQQYEECYLKAMECASYMHLMMKNCCSAKNGESKCCGEKCPVLRCCGGEFNLKKSVKKMLCTLVALVVTCIIPVKCVLLLATIAFFAFALYINLSQNEKFVSEVKKVTTELKKKVTELKEQKTIEKKETPKAVEQIEQPAEVKPVEKVEEPKAEEPVEEKPKVEENVVVPTEEEKKEE</sequence>
<keyword evidence="2" id="KW-1133">Transmembrane helix</keyword>